<reference evidence="2" key="1">
    <citation type="submission" date="2023-07" db="EMBL/GenBank/DDBJ databases">
        <title>Whole-genome sequencing of a new Methanosarcina sp. Z-7115.</title>
        <authorList>
            <person name="Zhilina T.N."/>
            <person name="Merkel A.Y."/>
        </authorList>
    </citation>
    <scope>NUCLEOTIDE SEQUENCE [LARGE SCALE GENOMIC DNA]</scope>
    <source>
        <strain evidence="2">Z-7115</strain>
    </source>
</reference>
<sequence>MANPEVSLLIDNGKNKIFERSIIEKFYLMKYPYLVDFLHSPTTDLKSG</sequence>
<gene>
    <name evidence="1" type="ORF">RG963_04785</name>
</gene>
<dbReference type="EMBL" id="JAVKPK010000013">
    <property type="protein sequence ID" value="MDR7665115.1"/>
    <property type="molecule type" value="Genomic_DNA"/>
</dbReference>
<dbReference type="Proteomes" id="UP001246244">
    <property type="component" value="Unassembled WGS sequence"/>
</dbReference>
<evidence type="ECO:0000313" key="1">
    <source>
        <dbReference type="EMBL" id="MDR7665115.1"/>
    </source>
</evidence>
<name>A0ABU2CZE7_9EURY</name>
<comment type="caution">
    <text evidence="1">The sequence shown here is derived from an EMBL/GenBank/DDBJ whole genome shotgun (WGS) entry which is preliminary data.</text>
</comment>
<evidence type="ECO:0000313" key="2">
    <source>
        <dbReference type="Proteomes" id="UP001246244"/>
    </source>
</evidence>
<proteinExistence type="predicted"/>
<organism evidence="1 2">
    <name type="scientific">Methanosarcina baikalica</name>
    <dbReference type="NCBI Taxonomy" id="3073890"/>
    <lineage>
        <taxon>Archaea</taxon>
        <taxon>Methanobacteriati</taxon>
        <taxon>Methanobacteriota</taxon>
        <taxon>Stenosarchaea group</taxon>
        <taxon>Methanomicrobia</taxon>
        <taxon>Methanosarcinales</taxon>
        <taxon>Methanosarcinaceae</taxon>
        <taxon>Methanosarcina</taxon>
    </lineage>
</organism>
<dbReference type="RefSeq" id="WP_310575142.1">
    <property type="nucleotide sequence ID" value="NZ_JAVKPK010000013.1"/>
</dbReference>
<keyword evidence="2" id="KW-1185">Reference proteome</keyword>
<accession>A0ABU2CZE7</accession>
<protein>
    <submittedName>
        <fullName evidence="1">Uncharacterized protein</fullName>
    </submittedName>
</protein>